<gene>
    <name evidence="11" type="ORF">PHLGIDRAFT_95353</name>
</gene>
<dbReference type="EMBL" id="KN840641">
    <property type="protein sequence ID" value="KIP02976.1"/>
    <property type="molecule type" value="Genomic_DNA"/>
</dbReference>
<dbReference type="InterPro" id="IPR019623">
    <property type="entry name" value="Rot1"/>
</dbReference>
<name>A0A0C3RRY4_PHLG1</name>
<evidence type="ECO:0000256" key="6">
    <source>
        <dbReference type="ARBA" id="ARBA00022729"/>
    </source>
</evidence>
<dbReference type="GO" id="GO:0005789">
    <property type="term" value="C:endoplasmic reticulum membrane"/>
    <property type="evidence" value="ECO:0007669"/>
    <property type="project" value="UniProtKB-SubCell"/>
</dbReference>
<keyword evidence="12" id="KW-1185">Reference proteome</keyword>
<keyword evidence="5" id="KW-0812">Transmembrane</keyword>
<sequence>MLWTSLLPAFLAVVPAFAQDIILNSAHNATPISGTWSSGSKAVSTGSGFANALNQTFIYPKNTGVSYSFTDDGFYEIARYRFNSNGSEPTCITGVMNWVHGTYDLLGNGSIVMTPFGDGYQQIQDPCGAVSNFIEIYNQTEMYQSWRVFLDPTDGPKLHLFQFDGSPVAPQFQLSATPNMLPTRALRNVTTVTAASKRSLTKRSAGERSWSPAGVVALVVSLGTACAASIIL</sequence>
<dbReference type="GO" id="GO:0006458">
    <property type="term" value="P:'de novo' protein folding"/>
    <property type="evidence" value="ECO:0007669"/>
    <property type="project" value="InterPro"/>
</dbReference>
<dbReference type="PANTHER" id="PTHR28090">
    <property type="entry name" value="PROTEIN ROT1"/>
    <property type="match status" value="1"/>
</dbReference>
<reference evidence="11 12" key="1">
    <citation type="journal article" date="2014" name="PLoS Genet.">
        <title>Analysis of the Phlebiopsis gigantea genome, transcriptome and secretome provides insight into its pioneer colonization strategies of wood.</title>
        <authorList>
            <person name="Hori C."/>
            <person name="Ishida T."/>
            <person name="Igarashi K."/>
            <person name="Samejima M."/>
            <person name="Suzuki H."/>
            <person name="Master E."/>
            <person name="Ferreira P."/>
            <person name="Ruiz-Duenas F.J."/>
            <person name="Held B."/>
            <person name="Canessa P."/>
            <person name="Larrondo L.F."/>
            <person name="Schmoll M."/>
            <person name="Druzhinina I.S."/>
            <person name="Kubicek C.P."/>
            <person name="Gaskell J.A."/>
            <person name="Kersten P."/>
            <person name="St John F."/>
            <person name="Glasner J."/>
            <person name="Sabat G."/>
            <person name="Splinter BonDurant S."/>
            <person name="Syed K."/>
            <person name="Yadav J."/>
            <person name="Mgbeahuruike A.C."/>
            <person name="Kovalchuk A."/>
            <person name="Asiegbu F.O."/>
            <person name="Lackner G."/>
            <person name="Hoffmeister D."/>
            <person name="Rencoret J."/>
            <person name="Gutierrez A."/>
            <person name="Sun H."/>
            <person name="Lindquist E."/>
            <person name="Barry K."/>
            <person name="Riley R."/>
            <person name="Grigoriev I.V."/>
            <person name="Henrissat B."/>
            <person name="Kues U."/>
            <person name="Berka R.M."/>
            <person name="Martinez A.T."/>
            <person name="Covert S.F."/>
            <person name="Blanchette R.A."/>
            <person name="Cullen D."/>
        </authorList>
    </citation>
    <scope>NUCLEOTIDE SEQUENCE [LARGE SCALE GENOMIC DNA]</scope>
    <source>
        <strain evidence="11 12">11061_1 CR5-6</strain>
    </source>
</reference>
<feature type="signal peptide" evidence="10">
    <location>
        <begin position="1"/>
        <end position="18"/>
    </location>
</feature>
<dbReference type="OrthoDB" id="5327821at2759"/>
<evidence type="ECO:0000256" key="1">
    <source>
        <dbReference type="ARBA" id="ARBA00004115"/>
    </source>
</evidence>
<evidence type="ECO:0000256" key="2">
    <source>
        <dbReference type="ARBA" id="ARBA00007149"/>
    </source>
</evidence>
<comment type="similarity">
    <text evidence="2">Belongs to the ROT1 family.</text>
</comment>
<keyword evidence="9" id="KW-0472">Membrane</keyword>
<keyword evidence="6 10" id="KW-0732">Signal</keyword>
<dbReference type="GO" id="GO:0051082">
    <property type="term" value="F:unfolded protein binding"/>
    <property type="evidence" value="ECO:0007669"/>
    <property type="project" value="TreeGrafter"/>
</dbReference>
<dbReference type="HOGENOM" id="CLU_071622_1_1_1"/>
<accession>A0A0C3RRY4</accession>
<keyword evidence="8" id="KW-1133">Transmembrane helix</keyword>
<proteinExistence type="inferred from homology"/>
<evidence type="ECO:0000256" key="9">
    <source>
        <dbReference type="ARBA" id="ARBA00023136"/>
    </source>
</evidence>
<keyword evidence="7" id="KW-0256">Endoplasmic reticulum</keyword>
<organism evidence="11 12">
    <name type="scientific">Phlebiopsis gigantea (strain 11061_1 CR5-6)</name>
    <name type="common">White-rot fungus</name>
    <name type="synonym">Peniophora gigantea</name>
    <dbReference type="NCBI Taxonomy" id="745531"/>
    <lineage>
        <taxon>Eukaryota</taxon>
        <taxon>Fungi</taxon>
        <taxon>Dikarya</taxon>
        <taxon>Basidiomycota</taxon>
        <taxon>Agaricomycotina</taxon>
        <taxon>Agaricomycetes</taxon>
        <taxon>Polyporales</taxon>
        <taxon>Phanerochaetaceae</taxon>
        <taxon>Phlebiopsis</taxon>
    </lineage>
</organism>
<dbReference type="Proteomes" id="UP000053257">
    <property type="component" value="Unassembled WGS sequence"/>
</dbReference>
<dbReference type="PANTHER" id="PTHR28090:SF1">
    <property type="entry name" value="PROTEIN ROT1"/>
    <property type="match status" value="1"/>
</dbReference>
<evidence type="ECO:0000256" key="8">
    <source>
        <dbReference type="ARBA" id="ARBA00022989"/>
    </source>
</evidence>
<evidence type="ECO:0000256" key="3">
    <source>
        <dbReference type="ARBA" id="ARBA00016195"/>
    </source>
</evidence>
<protein>
    <recommendedName>
        <fullName evidence="4">Protein ROT1</fullName>
    </recommendedName>
    <alternativeName>
        <fullName evidence="3">Protein rot1</fullName>
    </alternativeName>
</protein>
<feature type="chain" id="PRO_5002169065" description="Protein ROT1" evidence="10">
    <location>
        <begin position="19"/>
        <end position="232"/>
    </location>
</feature>
<comment type="subcellular location">
    <subcellularLocation>
        <location evidence="1">Endoplasmic reticulum membrane</location>
        <topology evidence="1">Single-pass type I membrane protein</topology>
    </subcellularLocation>
</comment>
<dbReference type="AlphaFoldDB" id="A0A0C3RRY4"/>
<evidence type="ECO:0000256" key="10">
    <source>
        <dbReference type="SAM" id="SignalP"/>
    </source>
</evidence>
<evidence type="ECO:0000256" key="7">
    <source>
        <dbReference type="ARBA" id="ARBA00022824"/>
    </source>
</evidence>
<dbReference type="Pfam" id="PF10681">
    <property type="entry name" value="Rot1"/>
    <property type="match status" value="1"/>
</dbReference>
<dbReference type="STRING" id="745531.A0A0C3RRY4"/>
<evidence type="ECO:0000313" key="12">
    <source>
        <dbReference type="Proteomes" id="UP000053257"/>
    </source>
</evidence>
<evidence type="ECO:0000313" key="11">
    <source>
        <dbReference type="EMBL" id="KIP02976.1"/>
    </source>
</evidence>
<evidence type="ECO:0000256" key="4">
    <source>
        <dbReference type="ARBA" id="ARBA00017291"/>
    </source>
</evidence>
<evidence type="ECO:0000256" key="5">
    <source>
        <dbReference type="ARBA" id="ARBA00022692"/>
    </source>
</evidence>